<organism evidence="2 3">
    <name type="scientific">Shimia aestuarii</name>
    <dbReference type="NCBI Taxonomy" id="254406"/>
    <lineage>
        <taxon>Bacteria</taxon>
        <taxon>Pseudomonadati</taxon>
        <taxon>Pseudomonadota</taxon>
        <taxon>Alphaproteobacteria</taxon>
        <taxon>Rhodobacterales</taxon>
        <taxon>Roseobacteraceae</taxon>
    </lineage>
</organism>
<feature type="domain" description="Hedgehog/Intein (Hint)" evidence="1">
    <location>
        <begin position="159"/>
        <end position="296"/>
    </location>
</feature>
<dbReference type="InterPro" id="IPR028992">
    <property type="entry name" value="Hedgehog/Intein_dom"/>
</dbReference>
<protein>
    <submittedName>
        <fullName evidence="2">Hint domain-containing protein</fullName>
    </submittedName>
</protein>
<dbReference type="InterPro" id="IPR036844">
    <property type="entry name" value="Hint_dom_sf"/>
</dbReference>
<proteinExistence type="predicted"/>
<dbReference type="EMBL" id="FOTQ01000002">
    <property type="protein sequence ID" value="SFL96870.1"/>
    <property type="molecule type" value="Genomic_DNA"/>
</dbReference>
<dbReference type="Gene3D" id="2.170.16.10">
    <property type="entry name" value="Hedgehog/Intein (Hint) domain"/>
    <property type="match status" value="1"/>
</dbReference>
<dbReference type="RefSeq" id="WP_093093256.1">
    <property type="nucleotide sequence ID" value="NZ_FOTQ01000002.1"/>
</dbReference>
<evidence type="ECO:0000259" key="1">
    <source>
        <dbReference type="Pfam" id="PF13403"/>
    </source>
</evidence>
<dbReference type="Proteomes" id="UP000199144">
    <property type="component" value="Unassembled WGS sequence"/>
</dbReference>
<dbReference type="OrthoDB" id="6305173at2"/>
<dbReference type="AlphaFoldDB" id="A0A1I4M0Z1"/>
<dbReference type="PROSITE" id="PS50817">
    <property type="entry name" value="INTEIN_N_TER"/>
    <property type="match status" value="1"/>
</dbReference>
<name>A0A1I4M0Z1_9RHOB</name>
<reference evidence="2 3" key="1">
    <citation type="submission" date="2016-10" db="EMBL/GenBank/DDBJ databases">
        <authorList>
            <person name="de Groot N.N."/>
        </authorList>
    </citation>
    <scope>NUCLEOTIDE SEQUENCE [LARGE SCALE GENOMIC DNA]</scope>
    <source>
        <strain evidence="2 3">DSM 15283</strain>
    </source>
</reference>
<evidence type="ECO:0000313" key="3">
    <source>
        <dbReference type="Proteomes" id="UP000199144"/>
    </source>
</evidence>
<accession>A0A1I4M0Z1</accession>
<keyword evidence="3" id="KW-1185">Reference proteome</keyword>
<dbReference type="SUPFAM" id="SSF51294">
    <property type="entry name" value="Hedgehog/intein (Hint) domain"/>
    <property type="match status" value="1"/>
</dbReference>
<dbReference type="InterPro" id="IPR006141">
    <property type="entry name" value="Intein_N"/>
</dbReference>
<evidence type="ECO:0000313" key="2">
    <source>
        <dbReference type="EMBL" id="SFL96870.1"/>
    </source>
</evidence>
<sequence length="344" mass="37176">MPTTFNAISLGALADMDTSEGNNTAENASALVGLTFGSAGDALVNDFVEISASGDPGTFYDMDNSPADQFTVDGGAPQTFDGTSVYSATITYVDGTTATISAVMFQDTDGNAYLAPEFSANADQAALEAAPIRSLTLDSLIGNTWSGLTSSRQEWDYAVCFTAGTMIITQQGERPVEELLPGDMILTMDNGFQPLRWTGQRTVPAQGKLAPIHFEPGALGNDRPLRVSPLHRMLVAGWRVQMHFGEREVLVPAMSLVNDRSVRQIEGGEVTYVHIMFDRHEIVYAEGIPSESFMPGEQGLTAMGEACRDEIYTLFPELREIGLTAYGQDARTSLRGREAQLLLH</sequence>
<dbReference type="Pfam" id="PF13403">
    <property type="entry name" value="Hint_2"/>
    <property type="match status" value="1"/>
</dbReference>
<dbReference type="STRING" id="254406.SAMN04488042_102328"/>
<gene>
    <name evidence="2" type="ORF">SAMN04488042_102328</name>
</gene>
<dbReference type="GO" id="GO:0016539">
    <property type="term" value="P:intein-mediated protein splicing"/>
    <property type="evidence" value="ECO:0007669"/>
    <property type="project" value="InterPro"/>
</dbReference>